<gene>
    <name evidence="1" type="ORF">H6A19_15185</name>
</gene>
<accession>A0ABS2FKB5</accession>
<dbReference type="Pfam" id="PF19952">
    <property type="entry name" value="DUF6414"/>
    <property type="match status" value="1"/>
</dbReference>
<dbReference type="InterPro" id="IPR045633">
    <property type="entry name" value="DUF6414"/>
</dbReference>
<dbReference type="RefSeq" id="WP_148323050.1">
    <property type="nucleotide sequence ID" value="NZ_JACJLL010000142.1"/>
</dbReference>
<name>A0ABS2FKB5_9CLOT</name>
<keyword evidence="2" id="KW-1185">Reference proteome</keyword>
<evidence type="ECO:0000313" key="1">
    <source>
        <dbReference type="EMBL" id="MBM6820659.1"/>
    </source>
</evidence>
<reference evidence="1 2" key="1">
    <citation type="journal article" date="2021" name="Sci. Rep.">
        <title>The distribution of antibiotic resistance genes in chicken gut microbiota commensals.</title>
        <authorList>
            <person name="Juricova H."/>
            <person name="Matiasovicova J."/>
            <person name="Kubasova T."/>
            <person name="Cejkova D."/>
            <person name="Rychlik I."/>
        </authorList>
    </citation>
    <scope>NUCLEOTIDE SEQUENCE [LARGE SCALE GENOMIC DNA]</scope>
    <source>
        <strain evidence="1 2">An435</strain>
    </source>
</reference>
<organism evidence="1 2">
    <name type="scientific">Clostridium saudiense</name>
    <dbReference type="NCBI Taxonomy" id="1414720"/>
    <lineage>
        <taxon>Bacteria</taxon>
        <taxon>Bacillati</taxon>
        <taxon>Bacillota</taxon>
        <taxon>Clostridia</taxon>
        <taxon>Eubacteriales</taxon>
        <taxon>Clostridiaceae</taxon>
        <taxon>Clostridium</taxon>
    </lineage>
</organism>
<evidence type="ECO:0000313" key="2">
    <source>
        <dbReference type="Proteomes" id="UP000767334"/>
    </source>
</evidence>
<dbReference type="EMBL" id="JACJLL010000142">
    <property type="protein sequence ID" value="MBM6820659.1"/>
    <property type="molecule type" value="Genomic_DNA"/>
</dbReference>
<proteinExistence type="predicted"/>
<dbReference type="Proteomes" id="UP000767334">
    <property type="component" value="Unassembled WGS sequence"/>
</dbReference>
<comment type="caution">
    <text evidence="1">The sequence shown here is derived from an EMBL/GenBank/DDBJ whole genome shotgun (WGS) entry which is preliminary data.</text>
</comment>
<protein>
    <submittedName>
        <fullName evidence="1">Uncharacterized protein</fullName>
    </submittedName>
</protein>
<sequence>MSDALDLLIYLDEALTKNLNSLVIDGFIEKRTSRFIEDRTLNAKTGAEGSNQHYGEDRCIRDERDGYKGKNFTEADTVTTVNRENQSLEGRRFVRREEELTRIFTTFEIHQQLIQGLNQSNLIKELDSSSYSTSNINSGDYVKLSGQISSESMVSYIDSLSNLLSCIGTDNLNSYCKTFKSNNSSFINYDTMYKQVNYLKSLLTTNNSQDMIVKCGNMDVVLTVNNSNFISTYANIYDSADCPCTIIGKVIRKCDSDQCIHLLRKSGQPNFYENFLGCCSPLMENISSAGIYLPEQPRFRVPGESLLLIPISMLI</sequence>